<dbReference type="PROSITE" id="PS50880">
    <property type="entry name" value="TOPRIM"/>
    <property type="match status" value="1"/>
</dbReference>
<keyword evidence="5" id="KW-0235">DNA replication</keyword>
<dbReference type="SUPFAM" id="SSF56731">
    <property type="entry name" value="DNA primase core"/>
    <property type="match status" value="1"/>
</dbReference>
<dbReference type="CDD" id="cd03364">
    <property type="entry name" value="TOPRIM_DnaG_primases"/>
    <property type="match status" value="1"/>
</dbReference>
<dbReference type="SMART" id="SM00400">
    <property type="entry name" value="ZnF_CHCC"/>
    <property type="match status" value="1"/>
</dbReference>
<dbReference type="SMART" id="SM00493">
    <property type="entry name" value="TOPRIM"/>
    <property type="match status" value="1"/>
</dbReference>
<dbReference type="PANTHER" id="PTHR30313:SF2">
    <property type="entry name" value="DNA PRIMASE"/>
    <property type="match status" value="1"/>
</dbReference>
<evidence type="ECO:0000313" key="14">
    <source>
        <dbReference type="Proteomes" id="UP000268094"/>
    </source>
</evidence>
<dbReference type="Gene3D" id="3.90.580.10">
    <property type="entry name" value="Zinc finger, CHC2-type domain"/>
    <property type="match status" value="1"/>
</dbReference>
<dbReference type="InterPro" id="IPR034151">
    <property type="entry name" value="TOPRIM_DnaG_bac"/>
</dbReference>
<dbReference type="GO" id="GO:0003899">
    <property type="term" value="F:DNA-directed RNA polymerase activity"/>
    <property type="evidence" value="ECO:0007669"/>
    <property type="project" value="InterPro"/>
</dbReference>
<keyword evidence="9" id="KW-0460">Magnesium</keyword>
<comment type="caution">
    <text evidence="13">The sequence shown here is derived from an EMBL/GenBank/DDBJ whole genome shotgun (WGS) entry which is preliminary data.</text>
</comment>
<dbReference type="InterPro" id="IPR013264">
    <property type="entry name" value="DNAG_N"/>
</dbReference>
<dbReference type="InterPro" id="IPR036977">
    <property type="entry name" value="DNA_primase_Znf_CHC2"/>
</dbReference>
<dbReference type="GO" id="GO:0000428">
    <property type="term" value="C:DNA-directed RNA polymerase complex"/>
    <property type="evidence" value="ECO:0007669"/>
    <property type="project" value="UniProtKB-KW"/>
</dbReference>
<evidence type="ECO:0000313" key="13">
    <source>
        <dbReference type="EMBL" id="RKG68415.1"/>
    </source>
</evidence>
<evidence type="ECO:0000256" key="9">
    <source>
        <dbReference type="ARBA" id="ARBA00022842"/>
    </source>
</evidence>
<dbReference type="Gene3D" id="3.90.980.10">
    <property type="entry name" value="DNA primase, catalytic core, N-terminal domain"/>
    <property type="match status" value="1"/>
</dbReference>
<dbReference type="InterPro" id="IPR002694">
    <property type="entry name" value="Znf_CHC2"/>
</dbReference>
<protein>
    <submittedName>
        <fullName evidence="13">DNA primase</fullName>
    </submittedName>
</protein>
<keyword evidence="2" id="KW-0639">Primosome</keyword>
<evidence type="ECO:0000256" key="8">
    <source>
        <dbReference type="ARBA" id="ARBA00022833"/>
    </source>
</evidence>
<keyword evidence="3" id="KW-0808">Transferase</keyword>
<dbReference type="Gene3D" id="3.40.1360.10">
    <property type="match status" value="1"/>
</dbReference>
<evidence type="ECO:0000256" key="4">
    <source>
        <dbReference type="ARBA" id="ARBA00022695"/>
    </source>
</evidence>
<evidence type="ECO:0000256" key="10">
    <source>
        <dbReference type="ARBA" id="ARBA00023125"/>
    </source>
</evidence>
<keyword evidence="10" id="KW-0238">DNA-binding</keyword>
<keyword evidence="6" id="KW-0479">Metal-binding</keyword>
<dbReference type="EMBL" id="RAVZ01000607">
    <property type="protein sequence ID" value="RKG68415.1"/>
    <property type="molecule type" value="Genomic_DNA"/>
</dbReference>
<dbReference type="SUPFAM" id="SSF57783">
    <property type="entry name" value="Zinc beta-ribbon"/>
    <property type="match status" value="1"/>
</dbReference>
<organism evidence="13 14">
    <name type="scientific">Corallococcus terminator</name>
    <dbReference type="NCBI Taxonomy" id="2316733"/>
    <lineage>
        <taxon>Bacteria</taxon>
        <taxon>Pseudomonadati</taxon>
        <taxon>Myxococcota</taxon>
        <taxon>Myxococcia</taxon>
        <taxon>Myxococcales</taxon>
        <taxon>Cystobacterineae</taxon>
        <taxon>Myxococcaceae</taxon>
        <taxon>Corallococcus</taxon>
    </lineage>
</organism>
<feature type="domain" description="Toprim" evidence="12">
    <location>
        <begin position="270"/>
        <end position="350"/>
    </location>
</feature>
<dbReference type="InterPro" id="IPR050219">
    <property type="entry name" value="DnaG_primase"/>
</dbReference>
<dbReference type="Proteomes" id="UP000268094">
    <property type="component" value="Unassembled WGS sequence"/>
</dbReference>
<keyword evidence="1" id="KW-0240">DNA-directed RNA polymerase</keyword>
<dbReference type="InterPro" id="IPR006295">
    <property type="entry name" value="DNA_primase_DnaG"/>
</dbReference>
<dbReference type="PANTHER" id="PTHR30313">
    <property type="entry name" value="DNA PRIMASE"/>
    <property type="match status" value="1"/>
</dbReference>
<gene>
    <name evidence="13" type="primary">dnaG</name>
    <name evidence="13" type="ORF">D7V88_40675</name>
</gene>
<dbReference type="Pfam" id="PF01807">
    <property type="entry name" value="Zn_ribbon_DnaG"/>
    <property type="match status" value="1"/>
</dbReference>
<dbReference type="InterPro" id="IPR037068">
    <property type="entry name" value="DNA_primase_core_N_sf"/>
</dbReference>
<reference evidence="14" key="1">
    <citation type="submission" date="2018-09" db="EMBL/GenBank/DDBJ databases">
        <authorList>
            <person name="Livingstone P.G."/>
            <person name="Whitworth D.E."/>
        </authorList>
    </citation>
    <scope>NUCLEOTIDE SEQUENCE [LARGE SCALE GENOMIC DNA]</scope>
    <source>
        <strain evidence="14">CA054A</strain>
    </source>
</reference>
<dbReference type="InterPro" id="IPR006171">
    <property type="entry name" value="TOPRIM_dom"/>
</dbReference>
<name>A0A3A8HCF2_9BACT</name>
<dbReference type="GO" id="GO:0008270">
    <property type="term" value="F:zinc ion binding"/>
    <property type="evidence" value="ECO:0007669"/>
    <property type="project" value="UniProtKB-KW"/>
</dbReference>
<sequence length="437" mass="47315">MSPAPGQGGAVPMPTQNRTLRFTDEQKAQVLERTDLVALVSRDVPLKLSGRSHVGLCPFHEEKTPSFHVTPRRWQCYGCQRNGDAFQYLRDKHGLTFVDAVRQLARDAGIELHSQTSARPVASPFTRALTFAERHFAAQFEAPEASAVRDYVFKTRGLTAETARRFGLGYAPAPWATLAQGLARERLAFDAETLGLVVRRPKTDGHYDFLRNRVTFPLRAPTGQLLGFAGRFLGTESAPKYLVTPESPLYRKREHLYGLDVTRAAIRSCRVAVLVEGYFDVHCLFQVGVQEVVALSSTAITPSHVAQLVAAGAEEVVLLFDGDKAGLAAIESAARALLPSSLPARVASLPAGTDPDDYALTHGEAGVRRLLADAQPLSVALLHRLLPEGATAGLEVKLKARKQLAAFLALLPEGFTRAAFLTAAAAHFGVPEAALVI</sequence>
<accession>A0A3A8HCF2</accession>
<evidence type="ECO:0000256" key="5">
    <source>
        <dbReference type="ARBA" id="ARBA00022705"/>
    </source>
</evidence>
<proteinExistence type="predicted"/>
<dbReference type="Pfam" id="PF08275">
    <property type="entry name" value="DNAG_N"/>
    <property type="match status" value="1"/>
</dbReference>
<keyword evidence="7" id="KW-0863">Zinc-finger</keyword>
<evidence type="ECO:0000256" key="1">
    <source>
        <dbReference type="ARBA" id="ARBA00022478"/>
    </source>
</evidence>
<dbReference type="GO" id="GO:0005737">
    <property type="term" value="C:cytoplasm"/>
    <property type="evidence" value="ECO:0007669"/>
    <property type="project" value="TreeGrafter"/>
</dbReference>
<evidence type="ECO:0000259" key="12">
    <source>
        <dbReference type="PROSITE" id="PS50880"/>
    </source>
</evidence>
<dbReference type="GO" id="GO:0006269">
    <property type="term" value="P:DNA replication, synthesis of primer"/>
    <property type="evidence" value="ECO:0007669"/>
    <property type="project" value="UniProtKB-KW"/>
</dbReference>
<evidence type="ECO:0000256" key="7">
    <source>
        <dbReference type="ARBA" id="ARBA00022771"/>
    </source>
</evidence>
<keyword evidence="4" id="KW-0548">Nucleotidyltransferase</keyword>
<dbReference type="GO" id="GO:0003677">
    <property type="term" value="F:DNA binding"/>
    <property type="evidence" value="ECO:0007669"/>
    <property type="project" value="UniProtKB-KW"/>
</dbReference>
<evidence type="ECO:0000256" key="3">
    <source>
        <dbReference type="ARBA" id="ARBA00022679"/>
    </source>
</evidence>
<keyword evidence="8" id="KW-0862">Zinc</keyword>
<evidence type="ECO:0000256" key="2">
    <source>
        <dbReference type="ARBA" id="ARBA00022515"/>
    </source>
</evidence>
<keyword evidence="14" id="KW-1185">Reference proteome</keyword>
<evidence type="ECO:0000256" key="11">
    <source>
        <dbReference type="ARBA" id="ARBA00023163"/>
    </source>
</evidence>
<dbReference type="GO" id="GO:1990077">
    <property type="term" value="C:primosome complex"/>
    <property type="evidence" value="ECO:0007669"/>
    <property type="project" value="UniProtKB-KW"/>
</dbReference>
<dbReference type="Pfam" id="PF13155">
    <property type="entry name" value="Toprim_2"/>
    <property type="match status" value="1"/>
</dbReference>
<dbReference type="NCBIfam" id="TIGR01391">
    <property type="entry name" value="dnaG"/>
    <property type="match status" value="1"/>
</dbReference>
<evidence type="ECO:0000256" key="6">
    <source>
        <dbReference type="ARBA" id="ARBA00022723"/>
    </source>
</evidence>
<dbReference type="AlphaFoldDB" id="A0A3A8HCF2"/>
<keyword evidence="11" id="KW-0804">Transcription</keyword>